<organism evidence="1 2">
    <name type="scientific">Candidatus Woesebacteria bacterium RIFCSPHIGHO2_01_FULL_44_21</name>
    <dbReference type="NCBI Taxonomy" id="1802503"/>
    <lineage>
        <taxon>Bacteria</taxon>
        <taxon>Candidatus Woeseibacteriota</taxon>
    </lineage>
</organism>
<comment type="caution">
    <text evidence="1">The sequence shown here is derived from an EMBL/GenBank/DDBJ whole genome shotgun (WGS) entry which is preliminary data.</text>
</comment>
<dbReference type="AlphaFoldDB" id="A0A1F7YWG8"/>
<accession>A0A1F7YWG8</accession>
<sequence length="179" mass="20016">MSLRCESEVLCAPIKDKLKHPPRGAEYQPFFISGDAVREDFRDILYLFSNFDQSNSNKELVSSVSNDLARDGTVAVALKAGKTFSALIVAQPFEVKDREKKSLQITGLYLGRAVLADDVGATRALLNELKERAKEKNISRIEWIGDTENKPLLDEVCGMKGVRFGKKYKYSIDLGEDSH</sequence>
<gene>
    <name evidence="1" type="ORF">A2803_00535</name>
</gene>
<proteinExistence type="predicted"/>
<dbReference type="Proteomes" id="UP000178870">
    <property type="component" value="Unassembled WGS sequence"/>
</dbReference>
<protein>
    <recommendedName>
        <fullName evidence="3">N-acetyltransferase domain-containing protein</fullName>
    </recommendedName>
</protein>
<reference evidence="1 2" key="1">
    <citation type="journal article" date="2016" name="Nat. Commun.">
        <title>Thousands of microbial genomes shed light on interconnected biogeochemical processes in an aquifer system.</title>
        <authorList>
            <person name="Anantharaman K."/>
            <person name="Brown C.T."/>
            <person name="Hug L.A."/>
            <person name="Sharon I."/>
            <person name="Castelle C.J."/>
            <person name="Probst A.J."/>
            <person name="Thomas B.C."/>
            <person name="Singh A."/>
            <person name="Wilkins M.J."/>
            <person name="Karaoz U."/>
            <person name="Brodie E.L."/>
            <person name="Williams K.H."/>
            <person name="Hubbard S.S."/>
            <person name="Banfield J.F."/>
        </authorList>
    </citation>
    <scope>NUCLEOTIDE SEQUENCE [LARGE SCALE GENOMIC DNA]</scope>
</reference>
<evidence type="ECO:0000313" key="1">
    <source>
        <dbReference type="EMBL" id="OGM31631.1"/>
    </source>
</evidence>
<dbReference type="EMBL" id="MGGP01000023">
    <property type="protein sequence ID" value="OGM31631.1"/>
    <property type="molecule type" value="Genomic_DNA"/>
</dbReference>
<evidence type="ECO:0000313" key="2">
    <source>
        <dbReference type="Proteomes" id="UP000178870"/>
    </source>
</evidence>
<evidence type="ECO:0008006" key="3">
    <source>
        <dbReference type="Google" id="ProtNLM"/>
    </source>
</evidence>
<name>A0A1F7YWG8_9BACT</name>